<comment type="function">
    <text evidence="1">May be specifically involved in the processing, transport, and/or maturation of the MADH beta-subunit.</text>
</comment>
<accession>A0A6I4U1S1</accession>
<dbReference type="Pfam" id="PF00462">
    <property type="entry name" value="Glutaredoxin"/>
    <property type="match status" value="1"/>
</dbReference>
<proteinExistence type="predicted"/>
<comment type="pathway">
    <text evidence="3">One-carbon metabolism; methylamine degradation.</text>
</comment>
<dbReference type="OrthoDB" id="527973at2"/>
<keyword evidence="7 8" id="KW-0472">Membrane</keyword>
<sequence>MTEQPAPTPPPASEKRASIYRMVYDSHVCPYGLKALWLLRRAGYVVDDHHLTSREDTDRFKQERGVATTPQIFVDGHKIGGHDDLRAWLGKPLPAKGAVSYRPVLAVFGVAAGLALALSAAVFGDAMTTQAAEWFVAFSMAMLAMLKLQDVETFSSMFVGYDLLARRFVPYAYAYPYLEALAALLMAGRLLPWLSIPIALFIGTIGSVSVIYAVYVQKRSIKCACVGGSGSVPLGFVSLTENLAMVAMALWMLWH</sequence>
<dbReference type="GO" id="GO:0016020">
    <property type="term" value="C:membrane"/>
    <property type="evidence" value="ECO:0007669"/>
    <property type="project" value="UniProtKB-SubCell"/>
</dbReference>
<dbReference type="GO" id="GO:0030416">
    <property type="term" value="P:methylamine metabolic process"/>
    <property type="evidence" value="ECO:0007669"/>
    <property type="project" value="InterPro"/>
</dbReference>
<keyword evidence="5 8" id="KW-0812">Transmembrane</keyword>
<dbReference type="InterPro" id="IPR009908">
    <property type="entry name" value="Methylamine_util_MauE"/>
</dbReference>
<evidence type="ECO:0000256" key="8">
    <source>
        <dbReference type="SAM" id="Phobius"/>
    </source>
</evidence>
<feature type="transmembrane region" description="Helical" evidence="8">
    <location>
        <begin position="236"/>
        <end position="254"/>
    </location>
</feature>
<dbReference type="Proteomes" id="UP000469430">
    <property type="component" value="Unassembled WGS sequence"/>
</dbReference>
<protein>
    <recommendedName>
        <fullName evidence="4">Methylamine utilization protein MauE</fullName>
    </recommendedName>
</protein>
<feature type="transmembrane region" description="Helical" evidence="8">
    <location>
        <begin position="193"/>
        <end position="215"/>
    </location>
</feature>
<organism evidence="11 12">
    <name type="scientific">Croceibacterium xixiisoli</name>
    <dbReference type="NCBI Taxonomy" id="1476466"/>
    <lineage>
        <taxon>Bacteria</taxon>
        <taxon>Pseudomonadati</taxon>
        <taxon>Pseudomonadota</taxon>
        <taxon>Alphaproteobacteria</taxon>
        <taxon>Sphingomonadales</taxon>
        <taxon>Erythrobacteraceae</taxon>
        <taxon>Croceibacterium</taxon>
    </lineage>
</organism>
<gene>
    <name evidence="11" type="ORF">GRI97_17700</name>
</gene>
<dbReference type="EMBL" id="WTYJ01000005">
    <property type="protein sequence ID" value="MXP00828.1"/>
    <property type="molecule type" value="Genomic_DNA"/>
</dbReference>
<evidence type="ECO:0000256" key="3">
    <source>
        <dbReference type="ARBA" id="ARBA00004856"/>
    </source>
</evidence>
<dbReference type="PROSITE" id="PS51354">
    <property type="entry name" value="GLUTAREDOXIN_2"/>
    <property type="match status" value="1"/>
</dbReference>
<comment type="subcellular location">
    <subcellularLocation>
        <location evidence="2">Membrane</location>
        <topology evidence="2">Multi-pass membrane protein</topology>
    </subcellularLocation>
</comment>
<evidence type="ECO:0000256" key="2">
    <source>
        <dbReference type="ARBA" id="ARBA00004141"/>
    </source>
</evidence>
<dbReference type="PRINTS" id="PR00160">
    <property type="entry name" value="GLUTAREDOXIN"/>
</dbReference>
<dbReference type="AlphaFoldDB" id="A0A6I4U1S1"/>
<feature type="domain" description="Glutaredoxin" evidence="9">
    <location>
        <begin position="22"/>
        <end position="77"/>
    </location>
</feature>
<name>A0A6I4U1S1_9SPHN</name>
<dbReference type="InterPro" id="IPR002109">
    <property type="entry name" value="Glutaredoxin"/>
</dbReference>
<evidence type="ECO:0000256" key="1">
    <source>
        <dbReference type="ARBA" id="ARBA00003475"/>
    </source>
</evidence>
<feature type="transmembrane region" description="Helical" evidence="8">
    <location>
        <begin position="168"/>
        <end position="187"/>
    </location>
</feature>
<evidence type="ECO:0000259" key="10">
    <source>
        <dbReference type="Pfam" id="PF07291"/>
    </source>
</evidence>
<dbReference type="InterPro" id="IPR014025">
    <property type="entry name" value="Glutaredoxin_subgr"/>
</dbReference>
<evidence type="ECO:0000313" key="12">
    <source>
        <dbReference type="Proteomes" id="UP000469430"/>
    </source>
</evidence>
<evidence type="ECO:0000256" key="4">
    <source>
        <dbReference type="ARBA" id="ARBA00019078"/>
    </source>
</evidence>
<feature type="domain" description="Methylamine utilisation protein MauE" evidence="10">
    <location>
        <begin position="128"/>
        <end position="254"/>
    </location>
</feature>
<feature type="transmembrane region" description="Helical" evidence="8">
    <location>
        <begin position="104"/>
        <end position="124"/>
    </location>
</feature>
<dbReference type="SUPFAM" id="SSF52833">
    <property type="entry name" value="Thioredoxin-like"/>
    <property type="match status" value="1"/>
</dbReference>
<dbReference type="InterPro" id="IPR036249">
    <property type="entry name" value="Thioredoxin-like_sf"/>
</dbReference>
<evidence type="ECO:0000256" key="6">
    <source>
        <dbReference type="ARBA" id="ARBA00022989"/>
    </source>
</evidence>
<keyword evidence="6 8" id="KW-1133">Transmembrane helix</keyword>
<comment type="caution">
    <text evidence="11">The sequence shown here is derived from an EMBL/GenBank/DDBJ whole genome shotgun (WGS) entry which is preliminary data.</text>
</comment>
<evidence type="ECO:0000256" key="7">
    <source>
        <dbReference type="ARBA" id="ARBA00023136"/>
    </source>
</evidence>
<dbReference type="Gene3D" id="3.40.30.10">
    <property type="entry name" value="Glutaredoxin"/>
    <property type="match status" value="1"/>
</dbReference>
<evidence type="ECO:0000259" key="9">
    <source>
        <dbReference type="Pfam" id="PF00462"/>
    </source>
</evidence>
<evidence type="ECO:0000313" key="11">
    <source>
        <dbReference type="EMBL" id="MXP00828.1"/>
    </source>
</evidence>
<reference evidence="11 12" key="1">
    <citation type="submission" date="2019-12" db="EMBL/GenBank/DDBJ databases">
        <title>Genomic-based taxomic classification of the family Erythrobacteraceae.</title>
        <authorList>
            <person name="Xu L."/>
        </authorList>
    </citation>
    <scope>NUCLEOTIDE SEQUENCE [LARGE SCALE GENOMIC DNA]</scope>
    <source>
        <strain evidence="11 12">S36</strain>
    </source>
</reference>
<feature type="transmembrane region" description="Helical" evidence="8">
    <location>
        <begin position="130"/>
        <end position="148"/>
    </location>
</feature>
<evidence type="ECO:0000256" key="5">
    <source>
        <dbReference type="ARBA" id="ARBA00022692"/>
    </source>
</evidence>
<keyword evidence="12" id="KW-1185">Reference proteome</keyword>
<dbReference type="Pfam" id="PF07291">
    <property type="entry name" value="MauE"/>
    <property type="match status" value="1"/>
</dbReference>
<dbReference type="RefSeq" id="WP_161392567.1">
    <property type="nucleotide sequence ID" value="NZ_JBHSCP010000001.1"/>
</dbReference>